<evidence type="ECO:0000313" key="1">
    <source>
        <dbReference type="EMBL" id="KAI4304077.1"/>
    </source>
</evidence>
<organism evidence="1 2">
    <name type="scientific">Melastoma candidum</name>
    <dbReference type="NCBI Taxonomy" id="119954"/>
    <lineage>
        <taxon>Eukaryota</taxon>
        <taxon>Viridiplantae</taxon>
        <taxon>Streptophyta</taxon>
        <taxon>Embryophyta</taxon>
        <taxon>Tracheophyta</taxon>
        <taxon>Spermatophyta</taxon>
        <taxon>Magnoliopsida</taxon>
        <taxon>eudicotyledons</taxon>
        <taxon>Gunneridae</taxon>
        <taxon>Pentapetalae</taxon>
        <taxon>rosids</taxon>
        <taxon>malvids</taxon>
        <taxon>Myrtales</taxon>
        <taxon>Melastomataceae</taxon>
        <taxon>Melastomatoideae</taxon>
        <taxon>Melastomateae</taxon>
        <taxon>Melastoma</taxon>
    </lineage>
</organism>
<dbReference type="Proteomes" id="UP001057402">
    <property type="component" value="Chromosome 12"/>
</dbReference>
<protein>
    <submittedName>
        <fullName evidence="1">Uncharacterized protein</fullName>
    </submittedName>
</protein>
<keyword evidence="2" id="KW-1185">Reference proteome</keyword>
<reference evidence="2" key="1">
    <citation type="journal article" date="2023" name="Front. Plant Sci.">
        <title>Chromosomal-level genome assembly of Melastoma candidum provides insights into trichome evolution.</title>
        <authorList>
            <person name="Zhong Y."/>
            <person name="Wu W."/>
            <person name="Sun C."/>
            <person name="Zou P."/>
            <person name="Liu Y."/>
            <person name="Dai S."/>
            <person name="Zhou R."/>
        </authorList>
    </citation>
    <scope>NUCLEOTIDE SEQUENCE [LARGE SCALE GENOMIC DNA]</scope>
</reference>
<evidence type="ECO:0000313" key="2">
    <source>
        <dbReference type="Proteomes" id="UP001057402"/>
    </source>
</evidence>
<accession>A0ACB9L327</accession>
<name>A0ACB9L327_9MYRT</name>
<gene>
    <name evidence="1" type="ORF">MLD38_039637</name>
</gene>
<proteinExistence type="predicted"/>
<dbReference type="EMBL" id="CM042891">
    <property type="protein sequence ID" value="KAI4304077.1"/>
    <property type="molecule type" value="Genomic_DNA"/>
</dbReference>
<comment type="caution">
    <text evidence="1">The sequence shown here is derived from an EMBL/GenBank/DDBJ whole genome shotgun (WGS) entry which is preliminary data.</text>
</comment>
<sequence length="331" mass="36103">MNRTWVFCLDVSRVLGLRFLPGLLLALLCLDPSLSFDLDPADKASLLLFRSSIQNPDRRLSAWSGSDRAYWTGVSCSVVGGRVVSLNLTDMNQSGDMGRGLCSLSSLDPLDLSWNRFSGSIPPCFGSLYNLTILNLGYNQFGRNLPDSWSRLDNLRELILTSNRELGGMLPSWIGNFSDRLEKLDLSLNSFEGAVPASLLQPNSLKHLTVLGFLNLADNAITGGIPSCIASLESLTPLNLSHNLLRYEVSPGLVISEKLFVLDLSFNELDGPLPSRIGKGAEKGLLLLDLSHNQFSGEIPPQITELKSLQVLLLSHNLLSGEIPARIGNLT</sequence>